<dbReference type="Proteomes" id="UP000610846">
    <property type="component" value="Unassembled WGS sequence"/>
</dbReference>
<comment type="caution">
    <text evidence="1">The sequence shown here is derived from an EMBL/GenBank/DDBJ whole genome shotgun (WGS) entry which is preliminary data.</text>
</comment>
<evidence type="ECO:0000313" key="2">
    <source>
        <dbReference type="Proteomes" id="UP000610846"/>
    </source>
</evidence>
<keyword evidence="2" id="KW-1185">Reference proteome</keyword>
<sequence length="54" mass="6412">MRPTSYVVGRRYYFGYVVGQRHYFGGLRYYFGGLRYYFGMGLVARRTGQEDPAR</sequence>
<reference evidence="1" key="2">
    <citation type="submission" date="2020-09" db="EMBL/GenBank/DDBJ databases">
        <authorList>
            <person name="Yu Y."/>
        </authorList>
    </citation>
    <scope>NUCLEOTIDE SEQUENCE</scope>
    <source>
        <strain evidence="1">KCTC 49039</strain>
    </source>
</reference>
<proteinExistence type="predicted"/>
<dbReference type="EMBL" id="JACYHB010000007">
    <property type="protein sequence ID" value="MBD8079465.1"/>
    <property type="molecule type" value="Genomic_DNA"/>
</dbReference>
<dbReference type="AlphaFoldDB" id="A0A927J075"/>
<dbReference type="RefSeq" id="WP_191829045.1">
    <property type="nucleotide sequence ID" value="NZ_JACYHB010000007.1"/>
</dbReference>
<name>A0A927J075_9MICO</name>
<protein>
    <submittedName>
        <fullName evidence="1">Uncharacterized protein</fullName>
    </submittedName>
</protein>
<evidence type="ECO:0000313" key="1">
    <source>
        <dbReference type="EMBL" id="MBD8079465.1"/>
    </source>
</evidence>
<reference evidence="1" key="1">
    <citation type="journal article" date="2018" name="Curr. Microbiol.">
        <title>Cellulosimicrobium arenosum sp. nov., Isolated from Marine Sediment Sand.</title>
        <authorList>
            <person name="Oh M."/>
            <person name="Kim J.H."/>
            <person name="Yoon J.H."/>
            <person name="Schumann P."/>
            <person name="Kim W."/>
        </authorList>
    </citation>
    <scope>NUCLEOTIDE SEQUENCE</scope>
    <source>
        <strain evidence="1">KCTC 49039</strain>
    </source>
</reference>
<organism evidence="1 2">
    <name type="scientific">Cellulosimicrobium arenosum</name>
    <dbReference type="NCBI Taxonomy" id="2708133"/>
    <lineage>
        <taxon>Bacteria</taxon>
        <taxon>Bacillati</taxon>
        <taxon>Actinomycetota</taxon>
        <taxon>Actinomycetes</taxon>
        <taxon>Micrococcales</taxon>
        <taxon>Promicromonosporaceae</taxon>
        <taxon>Cellulosimicrobium</taxon>
    </lineage>
</organism>
<gene>
    <name evidence="1" type="ORF">IF651_10410</name>
</gene>
<accession>A0A927J075</accession>